<protein>
    <recommendedName>
        <fullName evidence="3">Class I SAM-dependent methyltransferase</fullName>
    </recommendedName>
</protein>
<dbReference type="AlphaFoldDB" id="A0A2H0LLV8"/>
<dbReference type="EMBL" id="PCVY01000068">
    <property type="protein sequence ID" value="PIQ85379.1"/>
    <property type="molecule type" value="Genomic_DNA"/>
</dbReference>
<name>A0A2H0LLV8_9BACT</name>
<organism evidence="1 2">
    <name type="scientific">Candidatus Abzuiibacterium crystallinum</name>
    <dbReference type="NCBI Taxonomy" id="1974748"/>
    <lineage>
        <taxon>Bacteria</taxon>
        <taxon>Pseudomonadati</taxon>
        <taxon>Candidatus Omnitrophota</taxon>
        <taxon>Candidatus Abzuiibacterium</taxon>
    </lineage>
</organism>
<accession>A0A2H0LLV8</accession>
<gene>
    <name evidence="1" type="ORF">COV74_09270</name>
</gene>
<dbReference type="InterPro" id="IPR029063">
    <property type="entry name" value="SAM-dependent_MTases_sf"/>
</dbReference>
<evidence type="ECO:0000313" key="2">
    <source>
        <dbReference type="Proteomes" id="UP000230859"/>
    </source>
</evidence>
<evidence type="ECO:0000313" key="1">
    <source>
        <dbReference type="EMBL" id="PIQ85379.1"/>
    </source>
</evidence>
<dbReference type="Proteomes" id="UP000230859">
    <property type="component" value="Unassembled WGS sequence"/>
</dbReference>
<reference evidence="1 2" key="1">
    <citation type="submission" date="2017-09" db="EMBL/GenBank/DDBJ databases">
        <title>Depth-based differentiation of microbial function through sediment-hosted aquifers and enrichment of novel symbionts in the deep terrestrial subsurface.</title>
        <authorList>
            <person name="Probst A.J."/>
            <person name="Ladd B."/>
            <person name="Jarett J.K."/>
            <person name="Geller-Mcgrath D.E."/>
            <person name="Sieber C.M."/>
            <person name="Emerson J.B."/>
            <person name="Anantharaman K."/>
            <person name="Thomas B.C."/>
            <person name="Malmstrom R."/>
            <person name="Stieglmeier M."/>
            <person name="Klingl A."/>
            <person name="Woyke T."/>
            <person name="Ryan C.M."/>
            <person name="Banfield J.F."/>
        </authorList>
    </citation>
    <scope>NUCLEOTIDE SEQUENCE [LARGE SCALE GENOMIC DNA]</scope>
    <source>
        <strain evidence="1">CG11_big_fil_rev_8_21_14_0_20_45_26</strain>
    </source>
</reference>
<dbReference type="Gene3D" id="3.40.50.150">
    <property type="entry name" value="Vaccinia Virus protein VP39"/>
    <property type="match status" value="1"/>
</dbReference>
<proteinExistence type="predicted"/>
<sequence length="297" mass="34539">MYHKVVDLILRKKQEILIGKSNAFFKKAKQAGFHHLEKSNNPRISIEEIPFRSEIAKLLSVQEDWLIQTYYEYCLAKANFEPLLPAVRSSRRATDHGGKSLDPHEAFALWCVIKKCKAKRILELGTRFGVSARFFRVAHLFMFGLDDSKIYSCDLNREYRYVNDDDFEFIQGDAKLLFPDILKKNKIDLIFNDAHPYDLTKISVSASLEAQSPIITFHDVGKNHPRSPFKREAYFLPVNERNLINLAEYGPWERHVMAEFFGQNLLDEDFSETDQYRVQIFDSLFGLGVAINKKYLT</sequence>
<evidence type="ECO:0008006" key="3">
    <source>
        <dbReference type="Google" id="ProtNLM"/>
    </source>
</evidence>
<dbReference type="SUPFAM" id="SSF53335">
    <property type="entry name" value="S-adenosyl-L-methionine-dependent methyltransferases"/>
    <property type="match status" value="1"/>
</dbReference>
<comment type="caution">
    <text evidence="1">The sequence shown here is derived from an EMBL/GenBank/DDBJ whole genome shotgun (WGS) entry which is preliminary data.</text>
</comment>